<evidence type="ECO:0000313" key="4">
    <source>
        <dbReference type="Proteomes" id="UP000076532"/>
    </source>
</evidence>
<accession>A0A165Y213</accession>
<feature type="compositionally biased region" description="Acidic residues" evidence="1">
    <location>
        <begin position="278"/>
        <end position="287"/>
    </location>
</feature>
<protein>
    <recommendedName>
        <fullName evidence="2">SWI/SNF and RSC complexes subunit Ssr4 N-terminal domain-containing protein</fullName>
    </recommendedName>
</protein>
<dbReference type="OrthoDB" id="5321006at2759"/>
<evidence type="ECO:0000313" key="3">
    <source>
        <dbReference type="EMBL" id="KZP09124.1"/>
    </source>
</evidence>
<dbReference type="EMBL" id="KV417707">
    <property type="protein sequence ID" value="KZP09124.1"/>
    <property type="molecule type" value="Genomic_DNA"/>
</dbReference>
<feature type="region of interest" description="Disordered" evidence="1">
    <location>
        <begin position="231"/>
        <end position="288"/>
    </location>
</feature>
<reference evidence="3 4" key="1">
    <citation type="journal article" date="2016" name="Mol. Biol. Evol.">
        <title>Comparative Genomics of Early-Diverging Mushroom-Forming Fungi Provides Insights into the Origins of Lignocellulose Decay Capabilities.</title>
        <authorList>
            <person name="Nagy L.G."/>
            <person name="Riley R."/>
            <person name="Tritt A."/>
            <person name="Adam C."/>
            <person name="Daum C."/>
            <person name="Floudas D."/>
            <person name="Sun H."/>
            <person name="Yadav J.S."/>
            <person name="Pangilinan J."/>
            <person name="Larsson K.H."/>
            <person name="Matsuura K."/>
            <person name="Barry K."/>
            <person name="Labutti K."/>
            <person name="Kuo R."/>
            <person name="Ohm R.A."/>
            <person name="Bhattacharya S.S."/>
            <person name="Shirouzu T."/>
            <person name="Yoshinaga Y."/>
            <person name="Martin F.M."/>
            <person name="Grigoriev I.V."/>
            <person name="Hibbett D.S."/>
        </authorList>
    </citation>
    <scope>NUCLEOTIDE SEQUENCE [LARGE SCALE GENOMIC DNA]</scope>
    <source>
        <strain evidence="3 4">CBS 109695</strain>
    </source>
</reference>
<dbReference type="GO" id="GO:0006338">
    <property type="term" value="P:chromatin remodeling"/>
    <property type="evidence" value="ECO:0007669"/>
    <property type="project" value="InterPro"/>
</dbReference>
<gene>
    <name evidence="3" type="ORF">FIBSPDRAFT_1052009</name>
</gene>
<evidence type="ECO:0000259" key="2">
    <source>
        <dbReference type="Pfam" id="PF08549"/>
    </source>
</evidence>
<name>A0A165Y213_9AGAM</name>
<proteinExistence type="predicted"/>
<dbReference type="Proteomes" id="UP000076532">
    <property type="component" value="Unassembled WGS sequence"/>
</dbReference>
<sequence length="391" mass="42195">MSHFDQARAEGLCLRYPENLGQHGNMTYDMALGMLTKAYQVSHSVPYQWGWIDRPNEGQTYLIFMPPNSGFPNDGVRYQEADTRYSIPGGNSTKELEITESKYGFIPSNPQIGFPSPDTAAWRVRRRYRLTKGGHPQLVLVHYARGNPAPINPSLAAQPIRSYPLRQVSEPPLYVIGDKVGQKAYPAGAPAHGQQPQMGAGPGGGMGGMGGGVGQIGMQNMLAQQNREMEALERRGGQRQGRGMAPGPGPGGMGGVGAGPIGTGPPAGAQQRQAPRVDDDDSGDEADQISTRSLALTRYKRNHEHMNEVFQYAAFGDPTKRASGVKGAEGPDTKLKTPFSIFDKNDMEGKTAKLELEIASLRAQADDRRTRRERVHGGVAAADVTMEGIAV</sequence>
<dbReference type="InterPro" id="IPR013859">
    <property type="entry name" value="Ssr4_N"/>
</dbReference>
<dbReference type="AlphaFoldDB" id="A0A165Y213"/>
<keyword evidence="4" id="KW-1185">Reference proteome</keyword>
<evidence type="ECO:0000256" key="1">
    <source>
        <dbReference type="SAM" id="MobiDB-lite"/>
    </source>
</evidence>
<feature type="compositionally biased region" description="Gly residues" evidence="1">
    <location>
        <begin position="238"/>
        <end position="262"/>
    </location>
</feature>
<organism evidence="3 4">
    <name type="scientific">Athelia psychrophila</name>
    <dbReference type="NCBI Taxonomy" id="1759441"/>
    <lineage>
        <taxon>Eukaryota</taxon>
        <taxon>Fungi</taxon>
        <taxon>Dikarya</taxon>
        <taxon>Basidiomycota</taxon>
        <taxon>Agaricomycotina</taxon>
        <taxon>Agaricomycetes</taxon>
        <taxon>Agaricomycetidae</taxon>
        <taxon>Atheliales</taxon>
        <taxon>Atheliaceae</taxon>
        <taxon>Athelia</taxon>
    </lineage>
</organism>
<dbReference type="Pfam" id="PF08549">
    <property type="entry name" value="SWI-SNF_Ssr4_N"/>
    <property type="match status" value="1"/>
</dbReference>
<feature type="domain" description="SWI/SNF and RSC complexes subunit Ssr4 N-terminal" evidence="2">
    <location>
        <begin position="24"/>
        <end position="147"/>
    </location>
</feature>